<dbReference type="Proteomes" id="UP000824334">
    <property type="component" value="Chromosome"/>
</dbReference>
<gene>
    <name evidence="2" type="ORF">KWG56_16015</name>
</gene>
<proteinExistence type="predicted"/>
<dbReference type="Pfam" id="PF05096">
    <property type="entry name" value="Glu_cyclase_2"/>
    <property type="match status" value="1"/>
</dbReference>
<protein>
    <submittedName>
        <fullName evidence="2">Glutaminyl-peptide cyclotransferase</fullName>
    </submittedName>
</protein>
<sequence>MPRPSSLLAALSLGLMLATGAGLRTQAHVPVQGFEVVKTYPHDDGAFTEGLFFHDGHLYESTGLYPSFIRQIRLETGEVLRQRDLPTIYFGEGSTALNGRLYSLTWRNQIGFIWKLDDFTPLGGFSYTGEGWGMTNDGARLIMSDGTDQIRFLDPETLAETGRIRVTADGQPLDQINELEWVDGELLANIWQDSRIARIDPATGHVKAFIDLSSLVPSGPDIDPNDDVLNGIAWDAAGKRLFVTGKRWPQLFEIRLKPLG</sequence>
<evidence type="ECO:0000313" key="2">
    <source>
        <dbReference type="EMBL" id="QYC10047.1"/>
    </source>
</evidence>
<feature type="chain" id="PRO_5047035053" evidence="1">
    <location>
        <begin position="22"/>
        <end position="260"/>
    </location>
</feature>
<keyword evidence="1" id="KW-0732">Signal</keyword>
<accession>A0ABX8TGY2</accession>
<keyword evidence="3" id="KW-1185">Reference proteome</keyword>
<dbReference type="GeneID" id="94376795"/>
<feature type="signal peptide" evidence="1">
    <location>
        <begin position="1"/>
        <end position="21"/>
    </location>
</feature>
<dbReference type="RefSeq" id="WP_219352895.1">
    <property type="nucleotide sequence ID" value="NZ_CP080034.1"/>
</dbReference>
<dbReference type="EMBL" id="CP080034">
    <property type="protein sequence ID" value="QYC10047.1"/>
    <property type="molecule type" value="Genomic_DNA"/>
</dbReference>
<organism evidence="2 3">
    <name type="scientific">Brevundimonas nasdae</name>
    <dbReference type="NCBI Taxonomy" id="172043"/>
    <lineage>
        <taxon>Bacteria</taxon>
        <taxon>Pseudomonadati</taxon>
        <taxon>Pseudomonadota</taxon>
        <taxon>Alphaproteobacteria</taxon>
        <taxon>Caulobacterales</taxon>
        <taxon>Caulobacteraceae</taxon>
        <taxon>Brevundimonas</taxon>
    </lineage>
</organism>
<reference evidence="2 3" key="1">
    <citation type="submission" date="2021-07" db="EMBL/GenBank/DDBJ databases">
        <title>Isolation and characterization of bacteria from a gold mining with a capacity of golden bioaccumulation.</title>
        <authorList>
            <person name="Yang X.J."/>
        </authorList>
    </citation>
    <scope>NUCLEOTIDE SEQUENCE [LARGE SCALE GENOMIC DNA]</scope>
    <source>
        <strain evidence="2 3">Au29</strain>
    </source>
</reference>
<name>A0ABX8TGY2_9CAUL</name>
<dbReference type="PANTHER" id="PTHR31270">
    <property type="entry name" value="GLUTAMINYL-PEPTIDE CYCLOTRANSFERASE"/>
    <property type="match status" value="1"/>
</dbReference>
<dbReference type="InterPro" id="IPR007788">
    <property type="entry name" value="QCT"/>
</dbReference>
<dbReference type="PANTHER" id="PTHR31270:SF1">
    <property type="entry name" value="GLUTAMINYL-PEPTIDE CYCLOTRANSFERASE"/>
    <property type="match status" value="1"/>
</dbReference>
<evidence type="ECO:0000313" key="3">
    <source>
        <dbReference type="Proteomes" id="UP000824334"/>
    </source>
</evidence>
<evidence type="ECO:0000256" key="1">
    <source>
        <dbReference type="SAM" id="SignalP"/>
    </source>
</evidence>